<feature type="binding site" evidence="8">
    <location>
        <position position="78"/>
    </location>
    <ligand>
        <name>substrate</name>
    </ligand>
</feature>
<accession>A0A4R7HXF1</accession>
<dbReference type="OrthoDB" id="9809956at2"/>
<evidence type="ECO:0000256" key="1">
    <source>
        <dbReference type="ARBA" id="ARBA00001946"/>
    </source>
</evidence>
<dbReference type="InterPro" id="IPR029054">
    <property type="entry name" value="dUTPase-like"/>
</dbReference>
<keyword evidence="4 8" id="KW-0378">Hydrolase</keyword>
<comment type="function">
    <text evidence="8">This enzyme is involved in nucleotide metabolism: it produces dUMP, the immediate precursor of thymidine nucleotides and it decreases the intracellular concentration of dUTP so that uracil cannot be incorporated into DNA.</text>
</comment>
<dbReference type="Proteomes" id="UP000294558">
    <property type="component" value="Unassembled WGS sequence"/>
</dbReference>
<keyword evidence="5 8" id="KW-0460">Magnesium</keyword>
<feature type="binding site" evidence="8">
    <location>
        <begin position="82"/>
        <end position="84"/>
    </location>
    <ligand>
        <name>substrate</name>
    </ligand>
</feature>
<dbReference type="PANTHER" id="PTHR11241">
    <property type="entry name" value="DEOXYURIDINE 5'-TRIPHOSPHATE NUCLEOTIDOHYDROLASE"/>
    <property type="match status" value="1"/>
</dbReference>
<keyword evidence="3 8" id="KW-0479">Metal-binding</keyword>
<evidence type="ECO:0000256" key="7">
    <source>
        <dbReference type="ARBA" id="ARBA00047686"/>
    </source>
</evidence>
<proteinExistence type="inferred from homology"/>
<comment type="caution">
    <text evidence="10">The sequence shown here is derived from an EMBL/GenBank/DDBJ whole genome shotgun (WGS) entry which is preliminary data.</text>
</comment>
<comment type="cofactor">
    <cofactor evidence="1 8">
        <name>Mg(2+)</name>
        <dbReference type="ChEBI" id="CHEBI:18420"/>
    </cofactor>
</comment>
<feature type="binding site" evidence="8">
    <location>
        <begin position="65"/>
        <end position="67"/>
    </location>
    <ligand>
        <name>substrate</name>
    </ligand>
</feature>
<dbReference type="NCBIfam" id="TIGR00576">
    <property type="entry name" value="dut"/>
    <property type="match status" value="1"/>
</dbReference>
<organism evidence="10 11">
    <name type="scientific">Ilumatobacter fluminis</name>
    <dbReference type="NCBI Taxonomy" id="467091"/>
    <lineage>
        <taxon>Bacteria</taxon>
        <taxon>Bacillati</taxon>
        <taxon>Actinomycetota</taxon>
        <taxon>Acidimicrobiia</taxon>
        <taxon>Acidimicrobiales</taxon>
        <taxon>Ilumatobacteraceae</taxon>
        <taxon>Ilumatobacter</taxon>
    </lineage>
</organism>
<dbReference type="GO" id="GO:0004170">
    <property type="term" value="F:dUTP diphosphatase activity"/>
    <property type="evidence" value="ECO:0007669"/>
    <property type="project" value="UniProtKB-UniRule"/>
</dbReference>
<dbReference type="RefSeq" id="WP_133867620.1">
    <property type="nucleotide sequence ID" value="NZ_SOAU01000001.1"/>
</dbReference>
<comment type="caution">
    <text evidence="8">Lacks conserved residue(s) required for the propagation of feature annotation.</text>
</comment>
<protein>
    <recommendedName>
        <fullName evidence="8">Deoxyuridine 5'-triphosphate nucleotidohydrolase</fullName>
        <shortName evidence="8">dUTPase</shortName>
        <ecNumber evidence="8">3.6.1.23</ecNumber>
    </recommendedName>
    <alternativeName>
        <fullName evidence="8">dUTP pyrophosphatase</fullName>
    </alternativeName>
</protein>
<sequence>MSLPIDIVPLDPELPLPAYAHEGDAGLDLYARESAVIRAGGHRLLMPTGISIAIPVGYCGLVMPRSGLALKHGISIVNAPGLIDAAYRGEIKAVLVNTDPDHDYEIHRGDRVAQLVIQRVEQVAWNVVESLDGVDRGGGFGHSGR</sequence>
<dbReference type="GO" id="GO:0006226">
    <property type="term" value="P:dUMP biosynthetic process"/>
    <property type="evidence" value="ECO:0007669"/>
    <property type="project" value="UniProtKB-UniRule"/>
</dbReference>
<reference evidence="10 11" key="1">
    <citation type="submission" date="2019-03" db="EMBL/GenBank/DDBJ databases">
        <title>Sequencing the genomes of 1000 actinobacteria strains.</title>
        <authorList>
            <person name="Klenk H.-P."/>
        </authorList>
    </citation>
    <scope>NUCLEOTIDE SEQUENCE [LARGE SCALE GENOMIC DNA]</scope>
    <source>
        <strain evidence="10 11">DSM 18936</strain>
    </source>
</reference>
<dbReference type="GO" id="GO:0000287">
    <property type="term" value="F:magnesium ion binding"/>
    <property type="evidence" value="ECO:0007669"/>
    <property type="project" value="UniProtKB-UniRule"/>
</dbReference>
<keyword evidence="11" id="KW-1185">Reference proteome</keyword>
<evidence type="ECO:0000313" key="11">
    <source>
        <dbReference type="Proteomes" id="UP000294558"/>
    </source>
</evidence>
<dbReference type="HAMAP" id="MF_00116">
    <property type="entry name" value="dUTPase_bact"/>
    <property type="match status" value="1"/>
</dbReference>
<comment type="similarity">
    <text evidence="2 8">Belongs to the dUTPase family.</text>
</comment>
<dbReference type="InterPro" id="IPR008181">
    <property type="entry name" value="dUTPase"/>
</dbReference>
<evidence type="ECO:0000313" key="10">
    <source>
        <dbReference type="EMBL" id="TDT15139.1"/>
    </source>
</evidence>
<dbReference type="EMBL" id="SOAU01000001">
    <property type="protein sequence ID" value="TDT15139.1"/>
    <property type="molecule type" value="Genomic_DNA"/>
</dbReference>
<dbReference type="InterPro" id="IPR033704">
    <property type="entry name" value="dUTPase_trimeric"/>
</dbReference>
<dbReference type="EC" id="3.6.1.23" evidence="8"/>
<evidence type="ECO:0000256" key="5">
    <source>
        <dbReference type="ARBA" id="ARBA00022842"/>
    </source>
</evidence>
<feature type="domain" description="dUTPase-like" evidence="9">
    <location>
        <begin position="14"/>
        <end position="144"/>
    </location>
</feature>
<dbReference type="NCBIfam" id="NF001862">
    <property type="entry name" value="PRK00601.1"/>
    <property type="match status" value="1"/>
</dbReference>
<dbReference type="UniPathway" id="UPA00610">
    <property type="reaction ID" value="UER00666"/>
</dbReference>
<evidence type="ECO:0000256" key="4">
    <source>
        <dbReference type="ARBA" id="ARBA00022801"/>
    </source>
</evidence>
<dbReference type="PANTHER" id="PTHR11241:SF0">
    <property type="entry name" value="DEOXYURIDINE 5'-TRIPHOSPHATE NUCLEOTIDOHYDROLASE"/>
    <property type="match status" value="1"/>
</dbReference>
<dbReference type="InterPro" id="IPR036157">
    <property type="entry name" value="dUTPase-like_sf"/>
</dbReference>
<comment type="pathway">
    <text evidence="8">Pyrimidine metabolism; dUMP biosynthesis; dUMP from dCTP (dUTP route): step 2/2.</text>
</comment>
<dbReference type="SUPFAM" id="SSF51283">
    <property type="entry name" value="dUTPase-like"/>
    <property type="match status" value="1"/>
</dbReference>
<dbReference type="FunFam" id="2.70.40.10:FF:000008">
    <property type="entry name" value="Deoxyuridine 5'-triphosphate nucleotidohydrolase"/>
    <property type="match status" value="1"/>
</dbReference>
<dbReference type="Gene3D" id="2.70.40.10">
    <property type="match status" value="1"/>
</dbReference>
<comment type="catalytic activity">
    <reaction evidence="7 8">
        <text>dUTP + H2O = dUMP + diphosphate + H(+)</text>
        <dbReference type="Rhea" id="RHEA:10248"/>
        <dbReference type="ChEBI" id="CHEBI:15377"/>
        <dbReference type="ChEBI" id="CHEBI:15378"/>
        <dbReference type="ChEBI" id="CHEBI:33019"/>
        <dbReference type="ChEBI" id="CHEBI:61555"/>
        <dbReference type="ChEBI" id="CHEBI:246422"/>
        <dbReference type="EC" id="3.6.1.23"/>
    </reaction>
</comment>
<dbReference type="Pfam" id="PF00692">
    <property type="entry name" value="dUTPase"/>
    <property type="match status" value="1"/>
</dbReference>
<dbReference type="GO" id="GO:0046081">
    <property type="term" value="P:dUTP catabolic process"/>
    <property type="evidence" value="ECO:0007669"/>
    <property type="project" value="InterPro"/>
</dbReference>
<keyword evidence="6 8" id="KW-0546">Nucleotide metabolism</keyword>
<evidence type="ECO:0000256" key="8">
    <source>
        <dbReference type="HAMAP-Rule" id="MF_00116"/>
    </source>
</evidence>
<name>A0A4R7HXF1_9ACTN</name>
<evidence type="ECO:0000256" key="6">
    <source>
        <dbReference type="ARBA" id="ARBA00023080"/>
    </source>
</evidence>
<gene>
    <name evidence="8" type="primary">dut</name>
    <name evidence="10" type="ORF">BDK89_0701</name>
</gene>
<evidence type="ECO:0000259" key="9">
    <source>
        <dbReference type="Pfam" id="PF00692"/>
    </source>
</evidence>
<dbReference type="AlphaFoldDB" id="A0A4R7HXF1"/>
<evidence type="ECO:0000256" key="2">
    <source>
        <dbReference type="ARBA" id="ARBA00006581"/>
    </source>
</evidence>
<evidence type="ECO:0000256" key="3">
    <source>
        <dbReference type="ARBA" id="ARBA00022723"/>
    </source>
</evidence>
<dbReference type="CDD" id="cd07557">
    <property type="entry name" value="trimeric_dUTPase"/>
    <property type="match status" value="1"/>
</dbReference>